<evidence type="ECO:0000259" key="2">
    <source>
        <dbReference type="Pfam" id="PF18962"/>
    </source>
</evidence>
<dbReference type="OrthoDB" id="1522095at2"/>
<gene>
    <name evidence="3" type="ORF">BSZ37_09585</name>
</gene>
<reference evidence="3 4" key="1">
    <citation type="submission" date="2016-11" db="EMBL/GenBank/DDBJ databases">
        <title>Study of marine rhodopsin-containing bacteria.</title>
        <authorList>
            <person name="Yoshizawa S."/>
            <person name="Kumagai Y."/>
            <person name="Kogure K."/>
        </authorList>
    </citation>
    <scope>NUCLEOTIDE SEQUENCE [LARGE SCALE GENOMIC DNA]</scope>
    <source>
        <strain evidence="3 4">SAORIC-28</strain>
    </source>
</reference>
<accession>A0A271J0V5</accession>
<evidence type="ECO:0000256" key="1">
    <source>
        <dbReference type="SAM" id="SignalP"/>
    </source>
</evidence>
<feature type="domain" description="Secretion system C-terminal sorting" evidence="2">
    <location>
        <begin position="664"/>
        <end position="738"/>
    </location>
</feature>
<name>A0A271J0V5_9BACT</name>
<evidence type="ECO:0000313" key="3">
    <source>
        <dbReference type="EMBL" id="PAP76674.1"/>
    </source>
</evidence>
<dbReference type="RefSeq" id="WP_095510334.1">
    <property type="nucleotide sequence ID" value="NZ_MQWD01000001.1"/>
</dbReference>
<protein>
    <recommendedName>
        <fullName evidence="2">Secretion system C-terminal sorting domain-containing protein</fullName>
    </recommendedName>
</protein>
<feature type="chain" id="PRO_5012040787" description="Secretion system C-terminal sorting domain-containing protein" evidence="1">
    <location>
        <begin position="23"/>
        <end position="742"/>
    </location>
</feature>
<feature type="signal peptide" evidence="1">
    <location>
        <begin position="1"/>
        <end position="22"/>
    </location>
</feature>
<dbReference type="InterPro" id="IPR026444">
    <property type="entry name" value="Secre_tail"/>
</dbReference>
<comment type="caution">
    <text evidence="3">The sequence shown here is derived from an EMBL/GenBank/DDBJ whole genome shotgun (WGS) entry which is preliminary data.</text>
</comment>
<dbReference type="AlphaFoldDB" id="A0A271J0V5"/>
<dbReference type="Pfam" id="PF18962">
    <property type="entry name" value="Por_Secre_tail"/>
    <property type="match status" value="1"/>
</dbReference>
<dbReference type="Proteomes" id="UP000216339">
    <property type="component" value="Unassembled WGS sequence"/>
</dbReference>
<dbReference type="EMBL" id="MQWD01000001">
    <property type="protein sequence ID" value="PAP76674.1"/>
    <property type="molecule type" value="Genomic_DNA"/>
</dbReference>
<sequence>MRSTATLLTLGAVLAFAAPAAAQCTGTEGTDFQRVTIDEITAVPQENIDALNAAGESLDIATAQELLENDLVGETVEVTAVVMTNPLLSGVRSLNSEGIPNSVQIFVRDVAAAEEGPEGMGLLVNDEQTGGTIRQFFVGDEVVLCGEVAPFTNSGGYALQIDLESATATGNAYAADDPLLQPITITPADIHDTYGTGTDAQSQLDWSVFSDYVNQYVRFEGLEIIGAQGLGSDRIDLLYSAPGEDAAINQYDISVCFRNDRGEDYFPGGDAPSCIDTPFNPPTAGVVNLQGFLVFQGDDPFDFSVPDEAVFNIVPFEDEDFEIAVAPPIVTLEDTGLATTDGATVRATVVPATAETTVASVTASYTTSSGGSGEITLENVEGDVYEGTITGLAAGDFVTYSVTASDSDGATTPAGEPVTRLVVDGPISSIFQVQATPDGGPGGSGVITSEPVAFDLDAVVQSVLDDGGAYLTIQDDASLSPFSGVFVELDADSDLAVGDQITITEARVVEDFNVTTLVDVTYERTGSGNPYDYKEVTTALFNGPDGDATAEQHEGMLLAFSDVTIVATNADDPAGPFGEFLISSDGTTDNALRVDDLSSEISYEGGDPGTIYMTGNRLTYIRGPLYYSFGNYKLTPDTGDDIGELIVAREGDLETSSVRIAGTYPNPAAGQARVAFELTTAADVSLRVFDTMGREVAVVTEGARAAGAHTVTADLGGLASGVYVLRLDASGEVATARIAVVR</sequence>
<dbReference type="NCBIfam" id="TIGR04183">
    <property type="entry name" value="Por_Secre_tail"/>
    <property type="match status" value="1"/>
</dbReference>
<organism evidence="3 4">
    <name type="scientific">Rubrivirga marina</name>
    <dbReference type="NCBI Taxonomy" id="1196024"/>
    <lineage>
        <taxon>Bacteria</taxon>
        <taxon>Pseudomonadati</taxon>
        <taxon>Rhodothermota</taxon>
        <taxon>Rhodothermia</taxon>
        <taxon>Rhodothermales</taxon>
        <taxon>Rubricoccaceae</taxon>
        <taxon>Rubrivirga</taxon>
    </lineage>
</organism>
<keyword evidence="1" id="KW-0732">Signal</keyword>
<proteinExistence type="predicted"/>
<keyword evidence="4" id="KW-1185">Reference proteome</keyword>
<evidence type="ECO:0000313" key="4">
    <source>
        <dbReference type="Proteomes" id="UP000216339"/>
    </source>
</evidence>